<dbReference type="RefSeq" id="WP_157479797.1">
    <property type="nucleotide sequence ID" value="NZ_CP046566.1"/>
</dbReference>
<protein>
    <submittedName>
        <fullName evidence="2">Uncharacterized protein</fullName>
    </submittedName>
</protein>
<reference evidence="2 3" key="1">
    <citation type="submission" date="2019-11" db="EMBL/GenBank/DDBJ databases">
        <authorList>
            <person name="Im W.T."/>
        </authorList>
    </citation>
    <scope>NUCLEOTIDE SEQUENCE [LARGE SCALE GENOMIC DNA]</scope>
    <source>
        <strain evidence="2 3">SB-02</strain>
    </source>
</reference>
<accession>A0A6I6GLT0</accession>
<keyword evidence="3" id="KW-1185">Reference proteome</keyword>
<evidence type="ECO:0000313" key="2">
    <source>
        <dbReference type="EMBL" id="QGW29445.1"/>
    </source>
</evidence>
<evidence type="ECO:0000313" key="3">
    <source>
        <dbReference type="Proteomes" id="UP000426027"/>
    </source>
</evidence>
<feature type="chain" id="PRO_5026076006" evidence="1">
    <location>
        <begin position="21"/>
        <end position="75"/>
    </location>
</feature>
<dbReference type="EMBL" id="CP046566">
    <property type="protein sequence ID" value="QGW29445.1"/>
    <property type="molecule type" value="Genomic_DNA"/>
</dbReference>
<feature type="signal peptide" evidence="1">
    <location>
        <begin position="1"/>
        <end position="20"/>
    </location>
</feature>
<dbReference type="AlphaFoldDB" id="A0A6I6GLT0"/>
<gene>
    <name evidence="2" type="ORF">GLV81_16230</name>
</gene>
<evidence type="ECO:0000256" key="1">
    <source>
        <dbReference type="SAM" id="SignalP"/>
    </source>
</evidence>
<proteinExistence type="predicted"/>
<keyword evidence="1" id="KW-0732">Signal</keyword>
<dbReference type="KEGG" id="fls:GLV81_16230"/>
<sequence length="75" mass="8358">MKKIYHVVLLSTLFHNLLQAQCLVNGIFTRPDSAVNMQNPSMINNFNWMAPKYITNAQGATPGNDSIFSPIYQAG</sequence>
<dbReference type="Proteomes" id="UP000426027">
    <property type="component" value="Chromosome"/>
</dbReference>
<name>A0A6I6GLT0_9BACT</name>
<organism evidence="2 3">
    <name type="scientific">Phnomibacter ginsenosidimutans</name>
    <dbReference type="NCBI Taxonomy" id="2676868"/>
    <lineage>
        <taxon>Bacteria</taxon>
        <taxon>Pseudomonadati</taxon>
        <taxon>Bacteroidota</taxon>
        <taxon>Chitinophagia</taxon>
        <taxon>Chitinophagales</taxon>
        <taxon>Chitinophagaceae</taxon>
        <taxon>Phnomibacter</taxon>
    </lineage>
</organism>